<feature type="compositionally biased region" description="Low complexity" evidence="1">
    <location>
        <begin position="426"/>
        <end position="438"/>
    </location>
</feature>
<organism evidence="2 3">
    <name type="scientific">Drosophila ananassae</name>
    <name type="common">Fruit fly</name>
    <dbReference type="NCBI Taxonomy" id="7217"/>
    <lineage>
        <taxon>Eukaryota</taxon>
        <taxon>Metazoa</taxon>
        <taxon>Ecdysozoa</taxon>
        <taxon>Arthropoda</taxon>
        <taxon>Hexapoda</taxon>
        <taxon>Insecta</taxon>
        <taxon>Pterygota</taxon>
        <taxon>Neoptera</taxon>
        <taxon>Endopterygota</taxon>
        <taxon>Diptera</taxon>
        <taxon>Brachycera</taxon>
        <taxon>Muscomorpha</taxon>
        <taxon>Ephydroidea</taxon>
        <taxon>Drosophilidae</taxon>
        <taxon>Drosophila</taxon>
        <taxon>Sophophora</taxon>
    </lineage>
</organism>
<reference evidence="2 3" key="1">
    <citation type="journal article" date="2007" name="Nature">
        <title>Evolution of genes and genomes on the Drosophila phylogeny.</title>
        <authorList>
            <consortium name="Drosophila 12 Genomes Consortium"/>
            <person name="Clark A.G."/>
            <person name="Eisen M.B."/>
            <person name="Smith D.R."/>
            <person name="Bergman C.M."/>
            <person name="Oliver B."/>
            <person name="Markow T.A."/>
            <person name="Kaufman T.C."/>
            <person name="Kellis M."/>
            <person name="Gelbart W."/>
            <person name="Iyer V.N."/>
            <person name="Pollard D.A."/>
            <person name="Sackton T.B."/>
            <person name="Larracuente A.M."/>
            <person name="Singh N.D."/>
            <person name="Abad J.P."/>
            <person name="Abt D.N."/>
            <person name="Adryan B."/>
            <person name="Aguade M."/>
            <person name="Akashi H."/>
            <person name="Anderson W.W."/>
            <person name="Aquadro C.F."/>
            <person name="Ardell D.H."/>
            <person name="Arguello R."/>
            <person name="Artieri C.G."/>
            <person name="Barbash D.A."/>
            <person name="Barker D."/>
            <person name="Barsanti P."/>
            <person name="Batterham P."/>
            <person name="Batzoglou S."/>
            <person name="Begun D."/>
            <person name="Bhutkar A."/>
            <person name="Blanco E."/>
            <person name="Bosak S.A."/>
            <person name="Bradley R.K."/>
            <person name="Brand A.D."/>
            <person name="Brent M.R."/>
            <person name="Brooks A.N."/>
            <person name="Brown R.H."/>
            <person name="Butlin R.K."/>
            <person name="Caggese C."/>
            <person name="Calvi B.R."/>
            <person name="Bernardo de Carvalho A."/>
            <person name="Caspi A."/>
            <person name="Castrezana S."/>
            <person name="Celniker S.E."/>
            <person name="Chang J.L."/>
            <person name="Chapple C."/>
            <person name="Chatterji S."/>
            <person name="Chinwalla A."/>
            <person name="Civetta A."/>
            <person name="Clifton S.W."/>
            <person name="Comeron J.M."/>
            <person name="Costello J.C."/>
            <person name="Coyne J.A."/>
            <person name="Daub J."/>
            <person name="David R.G."/>
            <person name="Delcher A.L."/>
            <person name="Delehaunty K."/>
            <person name="Do C.B."/>
            <person name="Ebling H."/>
            <person name="Edwards K."/>
            <person name="Eickbush T."/>
            <person name="Evans J.D."/>
            <person name="Filipski A."/>
            <person name="Findeiss S."/>
            <person name="Freyhult E."/>
            <person name="Fulton L."/>
            <person name="Fulton R."/>
            <person name="Garcia A.C."/>
            <person name="Gardiner A."/>
            <person name="Garfield D.A."/>
            <person name="Garvin B.E."/>
            <person name="Gibson G."/>
            <person name="Gilbert D."/>
            <person name="Gnerre S."/>
            <person name="Godfrey J."/>
            <person name="Good R."/>
            <person name="Gotea V."/>
            <person name="Gravely B."/>
            <person name="Greenberg A.J."/>
            <person name="Griffiths-Jones S."/>
            <person name="Gross S."/>
            <person name="Guigo R."/>
            <person name="Gustafson E.A."/>
            <person name="Haerty W."/>
            <person name="Hahn M.W."/>
            <person name="Halligan D.L."/>
            <person name="Halpern A.L."/>
            <person name="Halter G.M."/>
            <person name="Han M.V."/>
            <person name="Heger A."/>
            <person name="Hillier L."/>
            <person name="Hinrichs A.S."/>
            <person name="Holmes I."/>
            <person name="Hoskins R.A."/>
            <person name="Hubisz M.J."/>
            <person name="Hultmark D."/>
            <person name="Huntley M.A."/>
            <person name="Jaffe D.B."/>
            <person name="Jagadeeshan S."/>
            <person name="Jeck W.R."/>
            <person name="Johnson J."/>
            <person name="Jones C.D."/>
            <person name="Jordan W.C."/>
            <person name="Karpen G.H."/>
            <person name="Kataoka E."/>
            <person name="Keightley P.D."/>
            <person name="Kheradpour P."/>
            <person name="Kirkness E.F."/>
            <person name="Koerich L.B."/>
            <person name="Kristiansen K."/>
            <person name="Kudrna D."/>
            <person name="Kulathinal R.J."/>
            <person name="Kumar S."/>
            <person name="Kwok R."/>
            <person name="Lander E."/>
            <person name="Langley C.H."/>
            <person name="Lapoint R."/>
            <person name="Lazzaro B.P."/>
            <person name="Lee S.J."/>
            <person name="Levesque L."/>
            <person name="Li R."/>
            <person name="Lin C.F."/>
            <person name="Lin M.F."/>
            <person name="Lindblad-Toh K."/>
            <person name="Llopart A."/>
            <person name="Long M."/>
            <person name="Low L."/>
            <person name="Lozovsky E."/>
            <person name="Lu J."/>
            <person name="Luo M."/>
            <person name="Machado C.A."/>
            <person name="Makalowski W."/>
            <person name="Marzo M."/>
            <person name="Matsuda M."/>
            <person name="Matzkin L."/>
            <person name="McAllister B."/>
            <person name="McBride C.S."/>
            <person name="McKernan B."/>
            <person name="McKernan K."/>
            <person name="Mendez-Lago M."/>
            <person name="Minx P."/>
            <person name="Mollenhauer M.U."/>
            <person name="Montooth K."/>
            <person name="Mount S.M."/>
            <person name="Mu X."/>
            <person name="Myers E."/>
            <person name="Negre B."/>
            <person name="Newfeld S."/>
            <person name="Nielsen R."/>
            <person name="Noor M.A."/>
            <person name="O'Grady P."/>
            <person name="Pachter L."/>
            <person name="Papaceit M."/>
            <person name="Parisi M.J."/>
            <person name="Parisi M."/>
            <person name="Parts L."/>
            <person name="Pedersen J.S."/>
            <person name="Pesole G."/>
            <person name="Phillippy A.M."/>
            <person name="Ponting C.P."/>
            <person name="Pop M."/>
            <person name="Porcelli D."/>
            <person name="Powell J.R."/>
            <person name="Prohaska S."/>
            <person name="Pruitt K."/>
            <person name="Puig M."/>
            <person name="Quesneville H."/>
            <person name="Ram K.R."/>
            <person name="Rand D."/>
            <person name="Rasmussen M.D."/>
            <person name="Reed L.K."/>
            <person name="Reenan R."/>
            <person name="Reily A."/>
            <person name="Remington K.A."/>
            <person name="Rieger T.T."/>
            <person name="Ritchie M.G."/>
            <person name="Robin C."/>
            <person name="Rogers Y.H."/>
            <person name="Rohde C."/>
            <person name="Rozas J."/>
            <person name="Rubenfield M.J."/>
            <person name="Ruiz A."/>
            <person name="Russo S."/>
            <person name="Salzberg S.L."/>
            <person name="Sanchez-Gracia A."/>
            <person name="Saranga D.J."/>
            <person name="Sato H."/>
            <person name="Schaeffer S.W."/>
            <person name="Schatz M.C."/>
            <person name="Schlenke T."/>
            <person name="Schwartz R."/>
            <person name="Segarra C."/>
            <person name="Singh R.S."/>
            <person name="Sirot L."/>
            <person name="Sirota M."/>
            <person name="Sisneros N.B."/>
            <person name="Smith C.D."/>
            <person name="Smith T.F."/>
            <person name="Spieth J."/>
            <person name="Stage D.E."/>
            <person name="Stark A."/>
            <person name="Stephan W."/>
            <person name="Strausberg R.L."/>
            <person name="Strempel S."/>
            <person name="Sturgill D."/>
            <person name="Sutton G."/>
            <person name="Sutton G.G."/>
            <person name="Tao W."/>
            <person name="Teichmann S."/>
            <person name="Tobari Y.N."/>
            <person name="Tomimura Y."/>
            <person name="Tsolas J.M."/>
            <person name="Valente V.L."/>
            <person name="Venter E."/>
            <person name="Venter J.C."/>
            <person name="Vicario S."/>
            <person name="Vieira F.G."/>
            <person name="Vilella A.J."/>
            <person name="Villasante A."/>
            <person name="Walenz B."/>
            <person name="Wang J."/>
            <person name="Wasserman M."/>
            <person name="Watts T."/>
            <person name="Wilson D."/>
            <person name="Wilson R.K."/>
            <person name="Wing R.A."/>
            <person name="Wolfner M.F."/>
            <person name="Wong A."/>
            <person name="Wong G.K."/>
            <person name="Wu C.I."/>
            <person name="Wu G."/>
            <person name="Yamamoto D."/>
            <person name="Yang H.P."/>
            <person name="Yang S.P."/>
            <person name="Yorke J.A."/>
            <person name="Yoshida K."/>
            <person name="Zdobnov E."/>
            <person name="Zhang P."/>
            <person name="Zhang Y."/>
            <person name="Zimin A.V."/>
            <person name="Baldwin J."/>
            <person name="Abdouelleil A."/>
            <person name="Abdulkadir J."/>
            <person name="Abebe A."/>
            <person name="Abera B."/>
            <person name="Abreu J."/>
            <person name="Acer S.C."/>
            <person name="Aftuck L."/>
            <person name="Alexander A."/>
            <person name="An P."/>
            <person name="Anderson E."/>
            <person name="Anderson S."/>
            <person name="Arachi H."/>
            <person name="Azer M."/>
            <person name="Bachantsang P."/>
            <person name="Barry A."/>
            <person name="Bayul T."/>
            <person name="Berlin A."/>
            <person name="Bessette D."/>
            <person name="Bloom T."/>
            <person name="Blye J."/>
            <person name="Boguslavskiy L."/>
            <person name="Bonnet C."/>
            <person name="Boukhgalter B."/>
            <person name="Bourzgui I."/>
            <person name="Brown A."/>
            <person name="Cahill P."/>
            <person name="Channer S."/>
            <person name="Cheshatsang Y."/>
            <person name="Chuda L."/>
            <person name="Citroen M."/>
            <person name="Collymore A."/>
            <person name="Cooke P."/>
            <person name="Costello M."/>
            <person name="D'Aco K."/>
            <person name="Daza R."/>
            <person name="De Haan G."/>
            <person name="DeGray S."/>
            <person name="DeMaso C."/>
            <person name="Dhargay N."/>
            <person name="Dooley K."/>
            <person name="Dooley E."/>
            <person name="Doricent M."/>
            <person name="Dorje P."/>
            <person name="Dorjee K."/>
            <person name="Dupes A."/>
            <person name="Elong R."/>
            <person name="Falk J."/>
            <person name="Farina A."/>
            <person name="Faro S."/>
            <person name="Ferguson D."/>
            <person name="Fisher S."/>
            <person name="Foley C.D."/>
            <person name="Franke A."/>
            <person name="Friedrich D."/>
            <person name="Gadbois L."/>
            <person name="Gearin G."/>
            <person name="Gearin C.R."/>
            <person name="Giannoukos G."/>
            <person name="Goode T."/>
            <person name="Graham J."/>
            <person name="Grandbois E."/>
            <person name="Grewal S."/>
            <person name="Gyaltsen K."/>
            <person name="Hafez N."/>
            <person name="Hagos B."/>
            <person name="Hall J."/>
            <person name="Henson C."/>
            <person name="Hollinger A."/>
            <person name="Honan T."/>
            <person name="Huard M.D."/>
            <person name="Hughes L."/>
            <person name="Hurhula B."/>
            <person name="Husby M.E."/>
            <person name="Kamat A."/>
            <person name="Kanga B."/>
            <person name="Kashin S."/>
            <person name="Khazanovich D."/>
            <person name="Kisner P."/>
            <person name="Lance K."/>
            <person name="Lara M."/>
            <person name="Lee W."/>
            <person name="Lennon N."/>
            <person name="Letendre F."/>
            <person name="LeVine R."/>
            <person name="Lipovsky A."/>
            <person name="Liu X."/>
            <person name="Liu J."/>
            <person name="Liu S."/>
            <person name="Lokyitsang T."/>
            <person name="Lokyitsang Y."/>
            <person name="Lubonja R."/>
            <person name="Lui A."/>
            <person name="MacDonald P."/>
            <person name="Magnisalis V."/>
            <person name="Maru K."/>
            <person name="Matthews C."/>
            <person name="McCusker W."/>
            <person name="McDonough S."/>
            <person name="Mehta T."/>
            <person name="Meldrim J."/>
            <person name="Meneus L."/>
            <person name="Mihai O."/>
            <person name="Mihalev A."/>
            <person name="Mihova T."/>
            <person name="Mittelman R."/>
            <person name="Mlenga V."/>
            <person name="Montmayeur A."/>
            <person name="Mulrain L."/>
            <person name="Navidi A."/>
            <person name="Naylor J."/>
            <person name="Negash T."/>
            <person name="Nguyen T."/>
            <person name="Nguyen N."/>
            <person name="Nicol R."/>
            <person name="Norbu C."/>
            <person name="Norbu N."/>
            <person name="Novod N."/>
            <person name="O'Neill B."/>
            <person name="Osman S."/>
            <person name="Markiewicz E."/>
            <person name="Oyono O.L."/>
            <person name="Patti C."/>
            <person name="Phunkhang P."/>
            <person name="Pierre F."/>
            <person name="Priest M."/>
            <person name="Raghuraman S."/>
            <person name="Rege F."/>
            <person name="Reyes R."/>
            <person name="Rise C."/>
            <person name="Rogov P."/>
            <person name="Ross K."/>
            <person name="Ryan E."/>
            <person name="Settipalli S."/>
            <person name="Shea T."/>
            <person name="Sherpa N."/>
            <person name="Shi L."/>
            <person name="Shih D."/>
            <person name="Sparrow T."/>
            <person name="Spaulding J."/>
            <person name="Stalker J."/>
            <person name="Stange-Thomann N."/>
            <person name="Stavropoulos S."/>
            <person name="Stone C."/>
            <person name="Strader C."/>
            <person name="Tesfaye S."/>
            <person name="Thomson T."/>
            <person name="Thoulutsang Y."/>
            <person name="Thoulutsang D."/>
            <person name="Topham K."/>
            <person name="Topping I."/>
            <person name="Tsamla T."/>
            <person name="Vassiliev H."/>
            <person name="Vo A."/>
            <person name="Wangchuk T."/>
            <person name="Wangdi T."/>
            <person name="Weiand M."/>
            <person name="Wilkinson J."/>
            <person name="Wilson A."/>
            <person name="Yadav S."/>
            <person name="Young G."/>
            <person name="Yu Q."/>
            <person name="Zembek L."/>
            <person name="Zhong D."/>
            <person name="Zimmer A."/>
            <person name="Zwirko Z."/>
            <person name="Jaffe D.B."/>
            <person name="Alvarez P."/>
            <person name="Brockman W."/>
            <person name="Butler J."/>
            <person name="Chin C."/>
            <person name="Gnerre S."/>
            <person name="Grabherr M."/>
            <person name="Kleber M."/>
            <person name="Mauceli E."/>
            <person name="MacCallum I."/>
        </authorList>
    </citation>
    <scope>NUCLEOTIDE SEQUENCE [LARGE SCALE GENOMIC DNA]</scope>
    <source>
        <strain evidence="3">Tucson 14024-0371.13</strain>
    </source>
</reference>
<accession>A0A0P8XZD4</accession>
<keyword evidence="3" id="KW-1185">Reference proteome</keyword>
<dbReference type="EMBL" id="CH902617">
    <property type="protein sequence ID" value="KPU80261.1"/>
    <property type="molecule type" value="Genomic_DNA"/>
</dbReference>
<dbReference type="PANTHER" id="PTHR21696:SF2">
    <property type="entry name" value="PROTEIN UNC-79 HOMOLOG"/>
    <property type="match status" value="1"/>
</dbReference>
<dbReference type="InterPro" id="IPR024855">
    <property type="entry name" value="UNC79"/>
</dbReference>
<dbReference type="OrthoDB" id="6270916at2759"/>
<evidence type="ECO:0000313" key="3">
    <source>
        <dbReference type="Proteomes" id="UP000007801"/>
    </source>
</evidence>
<dbReference type="Pfam" id="PF14776">
    <property type="entry name" value="UNC-79"/>
    <property type="match status" value="1"/>
</dbReference>
<sequence length="962" mass="108221">MTGSFKVQLINMGTRAAAFQAKLRALHEYHVRLLHNVLPAPSGVDIANNIKYFSQTLLTVLKDVRTSPHELIRDPLEDPTRMSAYPNLEYGNLYNALTMLIDVAPCIQYGQIVFGKALLQCLSCILPFLDKDLIDNLPYLVSSTISVLPPALHQDIVNALCYYILPFTITRRSSDEQECQACQSVSSVIMMVLQYSNNPAHHCQLLECLMTLKHNVVKDILCVVAYGTAVSRSSAAKLLFYYWPAFDANLFDRKVLLSKLTNDLVPFTCQREHCPNAGNAEAAKVCYDHSISITYAPDCPPPLYLCIECANEIHREHANLEFGDILHPMQQVSMVCENKNCRSNEKSAFSICFSTECASFNGNHPIRYCSQCHSNRHNSRRGGDHVVHRSLQPAWQMDPEMQMHMVESVVSLLREAKPLNFEPGKESSSAESKKNGSSLTADNISREERQRLGRYGIWLLVGRCTPNADTPVEVLGRILSMLFHWFHVTAYSYDAAGQVESTIEKLKVDHVCNWLKDICRIHYNVFISCLLPHPPEYARVGGHWETLASRTSHLKEGLQRLICLVPYEVITSEIWDYVMPHWMEAITNDVAEKELNELKIVLSKILDPEMSPLGFDAKTMYNFVAIRFEKTTAKVQQQALHWLQILTKLEILIPLVQLFAMFGDGVRIMKYGIQHELMREKDAQSQTKAPKTPCKESKETKADMANPPRRSSISPVVEDDSGNTSAISDDEAPTNRHTEFSTDAEHNLTCCILMLDILLKQMELQDVEQHMGIHTSVCENVSRLIKCMVTAARVGLSSHVCALKVAECAYCEASIMWHQLSTKLVQFMAPLNPVRPPDVPIEDIIEEEKSSRKSPPESDKEKTRDRDVSLSMAPLPIPLGPLGGFADIFKLDQFFSDDGKIIIMAGPVPVAVPQPEPHSVGGVLVHMPHVCSNNENGHSVDSNELRKVHATNEMDTYIRWEA</sequence>
<evidence type="ECO:0000256" key="1">
    <source>
        <dbReference type="SAM" id="MobiDB-lite"/>
    </source>
</evidence>
<feature type="compositionally biased region" description="Basic and acidic residues" evidence="1">
    <location>
        <begin position="847"/>
        <end position="868"/>
    </location>
</feature>
<feature type="compositionally biased region" description="Basic and acidic residues" evidence="1">
    <location>
        <begin position="693"/>
        <end position="702"/>
    </location>
</feature>
<dbReference type="PANTHER" id="PTHR21696">
    <property type="entry name" value="PROTEIN UNC-79 HOMOLOG"/>
    <property type="match status" value="1"/>
</dbReference>
<gene>
    <name evidence="2" type="primary">Dana\GF18469</name>
    <name evidence="2" type="synonym">dana_GLEANR_19725</name>
    <name evidence="2" type="ORF">GF18469</name>
</gene>
<evidence type="ECO:0000313" key="2">
    <source>
        <dbReference type="EMBL" id="KPU80261.1"/>
    </source>
</evidence>
<dbReference type="Proteomes" id="UP000007801">
    <property type="component" value="Unassembled WGS sequence"/>
</dbReference>
<protein>
    <submittedName>
        <fullName evidence="2">Uncharacterized protein, isoform E</fullName>
    </submittedName>
</protein>
<feature type="region of interest" description="Disordered" evidence="1">
    <location>
        <begin position="679"/>
        <end position="739"/>
    </location>
</feature>
<feature type="region of interest" description="Disordered" evidence="1">
    <location>
        <begin position="420"/>
        <end position="443"/>
    </location>
</feature>
<dbReference type="AlphaFoldDB" id="A0A0P8XZD4"/>
<proteinExistence type="predicted"/>
<name>A0A0P8XZD4_DROAN</name>
<feature type="region of interest" description="Disordered" evidence="1">
    <location>
        <begin position="845"/>
        <end position="869"/>
    </location>
</feature>